<dbReference type="AlphaFoldDB" id="A0A931LUY3"/>
<sequence length="292" mass="33600">MTKRHHCRIDGILATQANQAVIFRRGPNTHYQLSVWDLNADAIEKGQWLLVGKIYTRRSDVSPDGRYLVIAATDYRRGKRARDARQIPPGHDDYGWTAVSRPPYFAAIALWFTGCSWNGGGIWRGNRELRVNNSEHSWYEAIAPPPSIATSSLGHPWTEDEPIFSLRLGDRGWQVRRKEEWEPRTARSSPWITTRSGIMEKPFQRGCLRRETTQDWERWSVVDDSGVERRSWKPEEGHPQWVDVNKAGRIVFGENGCLWAWDAFPDGEPALIADLNDQAFECVSAPDWAKEW</sequence>
<dbReference type="EMBL" id="JACOSL010000037">
    <property type="protein sequence ID" value="MBI1756633.1"/>
    <property type="molecule type" value="Genomic_DNA"/>
</dbReference>
<dbReference type="Proteomes" id="UP000727962">
    <property type="component" value="Unassembled WGS sequence"/>
</dbReference>
<protein>
    <submittedName>
        <fullName evidence="1">Uncharacterized protein</fullName>
    </submittedName>
</protein>
<gene>
    <name evidence="1" type="ORF">HYR64_05950</name>
</gene>
<name>A0A931LUY3_FIMGI</name>
<evidence type="ECO:0000313" key="2">
    <source>
        <dbReference type="Proteomes" id="UP000727962"/>
    </source>
</evidence>
<proteinExistence type="predicted"/>
<reference evidence="1" key="1">
    <citation type="submission" date="2020-07" db="EMBL/GenBank/DDBJ databases">
        <title>Huge and variable diversity of episymbiotic CPR bacteria and DPANN archaea in groundwater ecosystems.</title>
        <authorList>
            <person name="He C.Y."/>
            <person name="Keren R."/>
            <person name="Whittaker M."/>
            <person name="Farag I.F."/>
            <person name="Doudna J."/>
            <person name="Cate J.H.D."/>
            <person name="Banfield J.F."/>
        </authorList>
    </citation>
    <scope>NUCLEOTIDE SEQUENCE</scope>
    <source>
        <strain evidence="1">NC_groundwater_17_Pr7_B-0.1um_64_12</strain>
    </source>
</reference>
<evidence type="ECO:0000313" key="1">
    <source>
        <dbReference type="EMBL" id="MBI1756633.1"/>
    </source>
</evidence>
<accession>A0A931LUY3</accession>
<organism evidence="1 2">
    <name type="scientific">Fimbriimonas ginsengisoli</name>
    <dbReference type="NCBI Taxonomy" id="1005039"/>
    <lineage>
        <taxon>Bacteria</taxon>
        <taxon>Bacillati</taxon>
        <taxon>Armatimonadota</taxon>
        <taxon>Fimbriimonadia</taxon>
        <taxon>Fimbriimonadales</taxon>
        <taxon>Fimbriimonadaceae</taxon>
        <taxon>Fimbriimonas</taxon>
    </lineage>
</organism>
<comment type="caution">
    <text evidence="1">The sequence shown here is derived from an EMBL/GenBank/DDBJ whole genome shotgun (WGS) entry which is preliminary data.</text>
</comment>